<dbReference type="PANTHER" id="PTHR11581">
    <property type="entry name" value="30S/40S RIBOSOMAL PROTEIN S4"/>
    <property type="match status" value="1"/>
</dbReference>
<accession>A0ABQ9VZT3</accession>
<feature type="domain" description="Small ribosomal subunit protein eS4 C-terminal" evidence="1">
    <location>
        <begin position="85"/>
        <end position="123"/>
    </location>
</feature>
<sequence>MVLCRFRDGQENQLYQIQHGHGVCGDCWCDPRAVCVVTAGVIPGHGVCGDCWCDRRAVCVVTAGVITNRERQPGSFSVVHVKGDSGNSFATSLSSIFVTGNSNTPWISLRRATAIQLMLLKEEADHPTEQWLNGSSSFLLRTNKH</sequence>
<dbReference type="CDD" id="cd06087">
    <property type="entry name" value="KOW_RPS4"/>
    <property type="match status" value="1"/>
</dbReference>
<dbReference type="EMBL" id="JASSZA010000003">
    <property type="protein sequence ID" value="KAK2114903.1"/>
    <property type="molecule type" value="Genomic_DNA"/>
</dbReference>
<dbReference type="Pfam" id="PF16121">
    <property type="entry name" value="40S_S4_C"/>
    <property type="match status" value="1"/>
</dbReference>
<evidence type="ECO:0000313" key="2">
    <source>
        <dbReference type="EMBL" id="KAK2114903.1"/>
    </source>
</evidence>
<comment type="caution">
    <text evidence="2">The sequence shown here is derived from an EMBL/GenBank/DDBJ whole genome shotgun (WGS) entry which is preliminary data.</text>
</comment>
<proteinExistence type="predicted"/>
<organism evidence="2 3">
    <name type="scientific">Saguinus oedipus</name>
    <name type="common">Cotton-top tamarin</name>
    <name type="synonym">Oedipomidas oedipus</name>
    <dbReference type="NCBI Taxonomy" id="9490"/>
    <lineage>
        <taxon>Eukaryota</taxon>
        <taxon>Metazoa</taxon>
        <taxon>Chordata</taxon>
        <taxon>Craniata</taxon>
        <taxon>Vertebrata</taxon>
        <taxon>Euteleostomi</taxon>
        <taxon>Mammalia</taxon>
        <taxon>Eutheria</taxon>
        <taxon>Euarchontoglires</taxon>
        <taxon>Primates</taxon>
        <taxon>Haplorrhini</taxon>
        <taxon>Platyrrhini</taxon>
        <taxon>Cebidae</taxon>
        <taxon>Callitrichinae</taxon>
        <taxon>Saguinus</taxon>
    </lineage>
</organism>
<dbReference type="Proteomes" id="UP001266305">
    <property type="component" value="Unassembled WGS sequence"/>
</dbReference>
<evidence type="ECO:0000313" key="3">
    <source>
        <dbReference type="Proteomes" id="UP001266305"/>
    </source>
</evidence>
<keyword evidence="3" id="KW-1185">Reference proteome</keyword>
<dbReference type="Gene3D" id="2.30.30.30">
    <property type="match status" value="1"/>
</dbReference>
<dbReference type="InterPro" id="IPR032277">
    <property type="entry name" value="Ribosomal_eS4_C"/>
</dbReference>
<reference evidence="2 3" key="1">
    <citation type="submission" date="2023-05" db="EMBL/GenBank/DDBJ databases">
        <title>B98-5 Cell Line De Novo Hybrid Assembly: An Optical Mapping Approach.</title>
        <authorList>
            <person name="Kananen K."/>
            <person name="Auerbach J.A."/>
            <person name="Kautto E."/>
            <person name="Blachly J.S."/>
        </authorList>
    </citation>
    <scope>NUCLEOTIDE SEQUENCE [LARGE SCALE GENOMIC DNA]</scope>
    <source>
        <strain evidence="2">B95-8</strain>
        <tissue evidence="2">Cell line</tissue>
    </source>
</reference>
<dbReference type="PANTHER" id="PTHR11581:SF0">
    <property type="entry name" value="SMALL RIBOSOMAL SUBUNIT PROTEIN ES4"/>
    <property type="match status" value="1"/>
</dbReference>
<gene>
    <name evidence="2" type="ORF">P7K49_005528</name>
</gene>
<protein>
    <recommendedName>
        <fullName evidence="1">Small ribosomal subunit protein eS4 C-terminal domain-containing protein</fullName>
    </recommendedName>
</protein>
<dbReference type="InterPro" id="IPR041982">
    <property type="entry name" value="Ribosomal_eS4_KOW"/>
</dbReference>
<dbReference type="InterPro" id="IPR000876">
    <property type="entry name" value="Ribosomal_eS4"/>
</dbReference>
<name>A0ABQ9VZT3_SAGOE</name>
<evidence type="ECO:0000259" key="1">
    <source>
        <dbReference type="Pfam" id="PF16121"/>
    </source>
</evidence>
<dbReference type="InterPro" id="IPR014722">
    <property type="entry name" value="Rib_uL2_dom2"/>
</dbReference>